<evidence type="ECO:0000256" key="4">
    <source>
        <dbReference type="ARBA" id="ARBA00022737"/>
    </source>
</evidence>
<keyword evidence="4" id="KW-0677">Repeat</keyword>
<keyword evidence="8" id="KW-0238">DNA-binding</keyword>
<dbReference type="Proteomes" id="UP000324091">
    <property type="component" value="Chromosome 13"/>
</dbReference>
<accession>A0A5C6P8P0</accession>
<dbReference type="InterPro" id="IPR059121">
    <property type="entry name" value="CCHC_ZFPM2-like"/>
</dbReference>
<evidence type="ECO:0000256" key="9">
    <source>
        <dbReference type="ARBA" id="ARBA00023159"/>
    </source>
</evidence>
<feature type="region of interest" description="Disordered" evidence="12">
    <location>
        <begin position="1"/>
        <end position="20"/>
    </location>
</feature>
<feature type="region of interest" description="Disordered" evidence="12">
    <location>
        <begin position="73"/>
        <end position="129"/>
    </location>
</feature>
<reference evidence="14 15" key="1">
    <citation type="submission" date="2019-04" db="EMBL/GenBank/DDBJ databases">
        <title>Chromosome genome assembly for Takifugu flavidus.</title>
        <authorList>
            <person name="Xiao S."/>
        </authorList>
    </citation>
    <scope>NUCLEOTIDE SEQUENCE [LARGE SCALE GENOMIC DNA]</scope>
    <source>
        <strain evidence="14">HTHZ2018</strain>
        <tissue evidence="14">Muscle</tissue>
    </source>
</reference>
<dbReference type="GO" id="GO:0030218">
    <property type="term" value="P:erythrocyte differentiation"/>
    <property type="evidence" value="ECO:0007669"/>
    <property type="project" value="TreeGrafter"/>
</dbReference>
<gene>
    <name evidence="14" type="ORF">D4764_13G0008460</name>
</gene>
<keyword evidence="11" id="KW-0539">Nucleus</keyword>
<keyword evidence="3" id="KW-0479">Metal-binding</keyword>
<keyword evidence="6" id="KW-0862">Zinc</keyword>
<dbReference type="SUPFAM" id="SSF57667">
    <property type="entry name" value="beta-beta-alpha zinc fingers"/>
    <property type="match status" value="2"/>
</dbReference>
<evidence type="ECO:0000256" key="12">
    <source>
        <dbReference type="SAM" id="MobiDB-lite"/>
    </source>
</evidence>
<keyword evidence="10" id="KW-0804">Transcription</keyword>
<feature type="domain" description="CCHC FOG-type" evidence="13">
    <location>
        <begin position="242"/>
        <end position="275"/>
    </location>
</feature>
<evidence type="ECO:0000256" key="5">
    <source>
        <dbReference type="ARBA" id="ARBA00022771"/>
    </source>
</evidence>
<proteinExistence type="predicted"/>
<dbReference type="InterPro" id="IPR034731">
    <property type="entry name" value="Znf_CCHC_FOG"/>
</dbReference>
<evidence type="ECO:0000256" key="10">
    <source>
        <dbReference type="ARBA" id="ARBA00023163"/>
    </source>
</evidence>
<dbReference type="PANTHER" id="PTHR12958:SF4">
    <property type="entry name" value="ZINC FINGER PROTEIN ZFPM1"/>
    <property type="match status" value="1"/>
</dbReference>
<dbReference type="GO" id="GO:0061629">
    <property type="term" value="F:RNA polymerase II-specific DNA-binding transcription factor binding"/>
    <property type="evidence" value="ECO:0007669"/>
    <property type="project" value="InterPro"/>
</dbReference>
<feature type="region of interest" description="Disordered" evidence="12">
    <location>
        <begin position="155"/>
        <end position="242"/>
    </location>
</feature>
<dbReference type="PROSITE" id="PS51810">
    <property type="entry name" value="ZF_CCHC_FOG"/>
    <property type="match status" value="2"/>
</dbReference>
<keyword evidence="7" id="KW-0805">Transcription regulation</keyword>
<dbReference type="GO" id="GO:0030219">
    <property type="term" value="P:megakaryocyte differentiation"/>
    <property type="evidence" value="ECO:0007669"/>
    <property type="project" value="TreeGrafter"/>
</dbReference>
<feature type="compositionally biased region" description="Low complexity" evidence="12">
    <location>
        <begin position="215"/>
        <end position="237"/>
    </location>
</feature>
<dbReference type="EMBL" id="RHFK02000005">
    <property type="protein sequence ID" value="TWW76184.1"/>
    <property type="molecule type" value="Genomic_DNA"/>
</dbReference>
<feature type="compositionally biased region" description="Low complexity" evidence="12">
    <location>
        <begin position="190"/>
        <end position="202"/>
    </location>
</feature>
<evidence type="ECO:0000259" key="13">
    <source>
        <dbReference type="PROSITE" id="PS51810"/>
    </source>
</evidence>
<comment type="caution">
    <text evidence="14">The sequence shown here is derived from an EMBL/GenBank/DDBJ whole genome shotgun (WGS) entry which is preliminary data.</text>
</comment>
<dbReference type="GO" id="GO:0009653">
    <property type="term" value="P:anatomical structure morphogenesis"/>
    <property type="evidence" value="ECO:0007669"/>
    <property type="project" value="UniProtKB-ARBA"/>
</dbReference>
<evidence type="ECO:0000256" key="2">
    <source>
        <dbReference type="ARBA" id="ARBA00022491"/>
    </source>
</evidence>
<dbReference type="AlphaFoldDB" id="A0A5C6P8P0"/>
<dbReference type="InterPro" id="IPR036236">
    <property type="entry name" value="Znf_C2H2_sf"/>
</dbReference>
<dbReference type="GO" id="GO:0000122">
    <property type="term" value="P:negative regulation of transcription by RNA polymerase II"/>
    <property type="evidence" value="ECO:0007669"/>
    <property type="project" value="TreeGrafter"/>
</dbReference>
<keyword evidence="5" id="KW-0863">Zinc-finger</keyword>
<keyword evidence="15" id="KW-1185">Reference proteome</keyword>
<evidence type="ECO:0000256" key="8">
    <source>
        <dbReference type="ARBA" id="ARBA00023125"/>
    </source>
</evidence>
<feature type="compositionally biased region" description="Low complexity" evidence="12">
    <location>
        <begin position="105"/>
        <end position="128"/>
    </location>
</feature>
<dbReference type="GO" id="GO:0045944">
    <property type="term" value="P:positive regulation of transcription by RNA polymerase II"/>
    <property type="evidence" value="ECO:0007669"/>
    <property type="project" value="TreeGrafter"/>
</dbReference>
<evidence type="ECO:0000256" key="7">
    <source>
        <dbReference type="ARBA" id="ARBA00023015"/>
    </source>
</evidence>
<feature type="domain" description="CCHC FOG-type" evidence="13">
    <location>
        <begin position="26"/>
        <end position="59"/>
    </location>
</feature>
<evidence type="ECO:0000313" key="14">
    <source>
        <dbReference type="EMBL" id="TWW76184.1"/>
    </source>
</evidence>
<evidence type="ECO:0000256" key="6">
    <source>
        <dbReference type="ARBA" id="ARBA00022833"/>
    </source>
</evidence>
<evidence type="ECO:0000256" key="3">
    <source>
        <dbReference type="ARBA" id="ARBA00022723"/>
    </source>
</evidence>
<organism evidence="14 15">
    <name type="scientific">Takifugu flavidus</name>
    <name type="common">sansaifugu</name>
    <dbReference type="NCBI Taxonomy" id="433684"/>
    <lineage>
        <taxon>Eukaryota</taxon>
        <taxon>Metazoa</taxon>
        <taxon>Chordata</taxon>
        <taxon>Craniata</taxon>
        <taxon>Vertebrata</taxon>
        <taxon>Euteleostomi</taxon>
        <taxon>Actinopterygii</taxon>
        <taxon>Neopterygii</taxon>
        <taxon>Teleostei</taxon>
        <taxon>Neoteleostei</taxon>
        <taxon>Acanthomorphata</taxon>
        <taxon>Eupercaria</taxon>
        <taxon>Tetraodontiformes</taxon>
        <taxon>Tetradontoidea</taxon>
        <taxon>Tetraodontidae</taxon>
        <taxon>Takifugu</taxon>
    </lineage>
</organism>
<keyword evidence="9" id="KW-0010">Activator</keyword>
<protein>
    <submittedName>
        <fullName evidence="14">Zinc finger protein ZFPM1</fullName>
    </submittedName>
</protein>
<dbReference type="PANTHER" id="PTHR12958">
    <property type="entry name" value="FRIEND OF GATA2-RELATED"/>
    <property type="match status" value="1"/>
</dbReference>
<dbReference type="InterPro" id="IPR039746">
    <property type="entry name" value="FOG"/>
</dbReference>
<name>A0A5C6P8P0_9TELE</name>
<dbReference type="GO" id="GO:0003677">
    <property type="term" value="F:DNA binding"/>
    <property type="evidence" value="ECO:0007669"/>
    <property type="project" value="UniProtKB-KW"/>
</dbReference>
<evidence type="ECO:0000256" key="11">
    <source>
        <dbReference type="ARBA" id="ARBA00023242"/>
    </source>
</evidence>
<keyword evidence="2" id="KW-0678">Repressor</keyword>
<dbReference type="GO" id="GO:0005634">
    <property type="term" value="C:nucleus"/>
    <property type="evidence" value="ECO:0007669"/>
    <property type="project" value="UniProtKB-SubCell"/>
</dbReference>
<evidence type="ECO:0000313" key="15">
    <source>
        <dbReference type="Proteomes" id="UP000324091"/>
    </source>
</evidence>
<evidence type="ECO:0000256" key="1">
    <source>
        <dbReference type="ARBA" id="ARBA00004123"/>
    </source>
</evidence>
<comment type="subcellular location">
    <subcellularLocation>
        <location evidence="1">Nucleus</location>
    </subcellularLocation>
</comment>
<sequence>MDLSKRPRLREAPPPGGAGAGVLPVLPLSDYHKCTACSISFNSIENYLAHKTYYCPATTLQPHTLEQLARIKRAASRSPKARPPDLPPGEAKALPAERAREQGTSSSPLASAKAASPSPRTPPSAGSPQVICPYCPTRLISCDLMEHFRTAHGLVVSPQGRPSSGATGGTNGQVGSAPPSPASPPVNGDASPSSSPRGAPSRTLSPVPENLSHLPPQAAAPTPQAAAPTPQPATKGAAPPPVPNGGSRFCRLCNIKFSSLSTFIAHKKYYCSSHSAEHVNSPASFRPPAVASWNFKLMKVWMLLVTPPQRLPGNGWTGAPCSRVRVKTRVPPCFGSDPSPAVLWFRPESRRALVPTRFALFRITEGGSQTGPLCFCEIFILKHFNNRKLPTGPTWFRLLKWTPPVALPLNCELPPPGGAARQNQKDRLQVCSSVFGLLLSDFVLWTWTWTRGTGS</sequence>
<dbReference type="GO" id="GO:0007507">
    <property type="term" value="P:heart development"/>
    <property type="evidence" value="ECO:0007669"/>
    <property type="project" value="TreeGrafter"/>
</dbReference>
<dbReference type="GO" id="GO:0008270">
    <property type="term" value="F:zinc ion binding"/>
    <property type="evidence" value="ECO:0007669"/>
    <property type="project" value="UniProtKB-KW"/>
</dbReference>
<dbReference type="Pfam" id="PF25445">
    <property type="entry name" value="CCHC_ZFPM2"/>
    <property type="match status" value="1"/>
</dbReference>